<dbReference type="AlphaFoldDB" id="A0A2K1JQT5"/>
<name>A0A2K1JQT5_PHYPA</name>
<protein>
    <submittedName>
        <fullName evidence="1 2">Uncharacterized protein</fullName>
    </submittedName>
</protein>
<sequence length="49" mass="5214">MSQSHIVAAFMGTYLTLWMVSGSIFGSAGQNLSHDILGRSDSLSLLLIS</sequence>
<reference evidence="1 3" key="2">
    <citation type="journal article" date="2018" name="Plant J.">
        <title>The Physcomitrella patens chromosome-scale assembly reveals moss genome structure and evolution.</title>
        <authorList>
            <person name="Lang D."/>
            <person name="Ullrich K.K."/>
            <person name="Murat F."/>
            <person name="Fuchs J."/>
            <person name="Jenkins J."/>
            <person name="Haas F.B."/>
            <person name="Piednoel M."/>
            <person name="Gundlach H."/>
            <person name="Van Bel M."/>
            <person name="Meyberg R."/>
            <person name="Vives C."/>
            <person name="Morata J."/>
            <person name="Symeonidi A."/>
            <person name="Hiss M."/>
            <person name="Muchero W."/>
            <person name="Kamisugi Y."/>
            <person name="Saleh O."/>
            <person name="Blanc G."/>
            <person name="Decker E.L."/>
            <person name="van Gessel N."/>
            <person name="Grimwood J."/>
            <person name="Hayes R.D."/>
            <person name="Graham S.W."/>
            <person name="Gunter L.E."/>
            <person name="McDaniel S.F."/>
            <person name="Hoernstein S.N.W."/>
            <person name="Larsson A."/>
            <person name="Li F.W."/>
            <person name="Perroud P.F."/>
            <person name="Phillips J."/>
            <person name="Ranjan P."/>
            <person name="Rokshar D.S."/>
            <person name="Rothfels C.J."/>
            <person name="Schneider L."/>
            <person name="Shu S."/>
            <person name="Stevenson D.W."/>
            <person name="Thummler F."/>
            <person name="Tillich M."/>
            <person name="Villarreal Aguilar J.C."/>
            <person name="Widiez T."/>
            <person name="Wong G.K."/>
            <person name="Wymore A."/>
            <person name="Zhang Y."/>
            <person name="Zimmer A.D."/>
            <person name="Quatrano R.S."/>
            <person name="Mayer K.F.X."/>
            <person name="Goodstein D."/>
            <person name="Casacuberta J.M."/>
            <person name="Vandepoele K."/>
            <person name="Reski R."/>
            <person name="Cuming A.C."/>
            <person name="Tuskan G.A."/>
            <person name="Maumus F."/>
            <person name="Salse J."/>
            <person name="Schmutz J."/>
            <person name="Rensing S.A."/>
        </authorList>
    </citation>
    <scope>NUCLEOTIDE SEQUENCE [LARGE SCALE GENOMIC DNA]</scope>
    <source>
        <strain evidence="2 3">cv. Gransden 2004</strain>
    </source>
</reference>
<accession>A0A2K1JQT5</accession>
<evidence type="ECO:0000313" key="1">
    <source>
        <dbReference type="EMBL" id="PNR43899.1"/>
    </source>
</evidence>
<reference evidence="2" key="3">
    <citation type="submission" date="2020-12" db="UniProtKB">
        <authorList>
            <consortium name="EnsemblPlants"/>
        </authorList>
    </citation>
    <scope>IDENTIFICATION</scope>
</reference>
<dbReference type="EMBL" id="ABEU02000012">
    <property type="protein sequence ID" value="PNR43899.1"/>
    <property type="molecule type" value="Genomic_DNA"/>
</dbReference>
<dbReference type="EnsemblPlants" id="Pp3c12_14478V3.1">
    <property type="protein sequence ID" value="PAC:32974738.CDS.1"/>
    <property type="gene ID" value="Pp3c12_14478"/>
</dbReference>
<evidence type="ECO:0000313" key="3">
    <source>
        <dbReference type="Proteomes" id="UP000006727"/>
    </source>
</evidence>
<keyword evidence="3" id="KW-1185">Reference proteome</keyword>
<gene>
    <name evidence="1" type="ORF">PHYPA_016282</name>
</gene>
<proteinExistence type="predicted"/>
<evidence type="ECO:0000313" key="2">
    <source>
        <dbReference type="EnsemblPlants" id="PAC:32974738.CDS.1"/>
    </source>
</evidence>
<dbReference type="Proteomes" id="UP000006727">
    <property type="component" value="Chromosome 12"/>
</dbReference>
<reference evidence="1 3" key="1">
    <citation type="journal article" date="2008" name="Science">
        <title>The Physcomitrella genome reveals evolutionary insights into the conquest of land by plants.</title>
        <authorList>
            <person name="Rensing S."/>
            <person name="Lang D."/>
            <person name="Zimmer A."/>
            <person name="Terry A."/>
            <person name="Salamov A."/>
            <person name="Shapiro H."/>
            <person name="Nishiyama T."/>
            <person name="Perroud P.-F."/>
            <person name="Lindquist E."/>
            <person name="Kamisugi Y."/>
            <person name="Tanahashi T."/>
            <person name="Sakakibara K."/>
            <person name="Fujita T."/>
            <person name="Oishi K."/>
            <person name="Shin-I T."/>
            <person name="Kuroki Y."/>
            <person name="Toyoda A."/>
            <person name="Suzuki Y."/>
            <person name="Hashimoto A."/>
            <person name="Yamaguchi K."/>
            <person name="Sugano A."/>
            <person name="Kohara Y."/>
            <person name="Fujiyama A."/>
            <person name="Anterola A."/>
            <person name="Aoki S."/>
            <person name="Ashton N."/>
            <person name="Barbazuk W.B."/>
            <person name="Barker E."/>
            <person name="Bennetzen J."/>
            <person name="Bezanilla M."/>
            <person name="Blankenship R."/>
            <person name="Cho S.H."/>
            <person name="Dutcher S."/>
            <person name="Estelle M."/>
            <person name="Fawcett J.A."/>
            <person name="Gundlach H."/>
            <person name="Hanada K."/>
            <person name="Heyl A."/>
            <person name="Hicks K.A."/>
            <person name="Hugh J."/>
            <person name="Lohr M."/>
            <person name="Mayer K."/>
            <person name="Melkozernov A."/>
            <person name="Murata T."/>
            <person name="Nelson D."/>
            <person name="Pils B."/>
            <person name="Prigge M."/>
            <person name="Reiss B."/>
            <person name="Renner T."/>
            <person name="Rombauts S."/>
            <person name="Rushton P."/>
            <person name="Sanderfoot A."/>
            <person name="Schween G."/>
            <person name="Shiu S.-H."/>
            <person name="Stueber K."/>
            <person name="Theodoulou F.L."/>
            <person name="Tu H."/>
            <person name="Van de Peer Y."/>
            <person name="Verrier P.J."/>
            <person name="Waters E."/>
            <person name="Wood A."/>
            <person name="Yang L."/>
            <person name="Cove D."/>
            <person name="Cuming A."/>
            <person name="Hasebe M."/>
            <person name="Lucas S."/>
            <person name="Mishler D.B."/>
            <person name="Reski R."/>
            <person name="Grigoriev I."/>
            <person name="Quatrano R.S."/>
            <person name="Boore J.L."/>
        </authorList>
    </citation>
    <scope>NUCLEOTIDE SEQUENCE [LARGE SCALE GENOMIC DNA]</scope>
    <source>
        <strain evidence="2 3">cv. Gransden 2004</strain>
    </source>
</reference>
<organism evidence="1">
    <name type="scientific">Physcomitrium patens</name>
    <name type="common">Spreading-leaved earth moss</name>
    <name type="synonym">Physcomitrella patens</name>
    <dbReference type="NCBI Taxonomy" id="3218"/>
    <lineage>
        <taxon>Eukaryota</taxon>
        <taxon>Viridiplantae</taxon>
        <taxon>Streptophyta</taxon>
        <taxon>Embryophyta</taxon>
        <taxon>Bryophyta</taxon>
        <taxon>Bryophytina</taxon>
        <taxon>Bryopsida</taxon>
        <taxon>Funariidae</taxon>
        <taxon>Funariales</taxon>
        <taxon>Funariaceae</taxon>
        <taxon>Physcomitrium</taxon>
    </lineage>
</organism>
<dbReference type="Gramene" id="Pp3c12_14478V3.1">
    <property type="protein sequence ID" value="PAC:32974738.CDS.1"/>
    <property type="gene ID" value="Pp3c12_14478"/>
</dbReference>
<dbReference type="InParanoid" id="A0A2K1JQT5"/>